<dbReference type="OrthoDB" id="5450709at2"/>
<dbReference type="Proteomes" id="UP000284250">
    <property type="component" value="Unassembled WGS sequence"/>
</dbReference>
<gene>
    <name evidence="2" type="ORF">D0T11_19165</name>
</gene>
<accession>A0A418QMC5</accession>
<dbReference type="Pfam" id="PF12094">
    <property type="entry name" value="DUF3570"/>
    <property type="match status" value="1"/>
</dbReference>
<name>A0A418QMC5_9BACT</name>
<dbReference type="AlphaFoldDB" id="A0A418QMC5"/>
<sequence>MRFSTNLFRPARVLPVLLGLLPMLARGQGGVTPNRIDGSGVPLTPQTNAASAPVGETEVNILGSYYQQDGTHGAVQGGRGTEYLTDVTPTIILNIPLDTVSRLTANIGADFYASASTDRIDGVEGYFLSTPSSSDTRIHADFGYSRENRARHRIVGLGAGVSKEYDYFSVNVVGSWAKSSRDGNREFSAAGQVFLDQAKLIYPTELRTGQLLVPTDKRQSYNLSLVYSQVISQRMQVALSTELVYQHGLLSTPFHRVYFRDAGAGALPRVEQLPQNRFKYPVALRVSYFASDFVQLRGFYRFYNDNFGITAHTLELETPVKVTPFFVLYPFYRYHTQTAADYFAAYAQHSVADEFYTSDYDLSAFSANKYGLGLRYSPVYGISRFKTPFSNGQGGRKVAKFKSLDVRYAYYRRNISFSANVISFDLAFTMP</sequence>
<comment type="caution">
    <text evidence="2">The sequence shown here is derived from an EMBL/GenBank/DDBJ whole genome shotgun (WGS) entry which is preliminary data.</text>
</comment>
<keyword evidence="1" id="KW-0732">Signal</keyword>
<evidence type="ECO:0000256" key="1">
    <source>
        <dbReference type="SAM" id="SignalP"/>
    </source>
</evidence>
<feature type="signal peptide" evidence="1">
    <location>
        <begin position="1"/>
        <end position="25"/>
    </location>
</feature>
<protein>
    <submittedName>
        <fullName evidence="2">DUF3570 domain-containing protein</fullName>
    </submittedName>
</protein>
<evidence type="ECO:0000313" key="3">
    <source>
        <dbReference type="Proteomes" id="UP000284250"/>
    </source>
</evidence>
<dbReference type="RefSeq" id="WP_119657427.1">
    <property type="nucleotide sequence ID" value="NZ_JBHUOI010000072.1"/>
</dbReference>
<reference evidence="2 3" key="1">
    <citation type="submission" date="2019-01" db="EMBL/GenBank/DDBJ databases">
        <title>Hymenobacter humicola sp. nov., isolated from soils in Antarctica.</title>
        <authorList>
            <person name="Sedlacek I."/>
            <person name="Holochova P."/>
            <person name="Kralova S."/>
            <person name="Pantucek R."/>
            <person name="Stankova E."/>
            <person name="Vrbovska V."/>
            <person name="Kristofova L."/>
            <person name="Svec P."/>
            <person name="Busse H.-J."/>
        </authorList>
    </citation>
    <scope>NUCLEOTIDE SEQUENCE [LARGE SCALE GENOMIC DNA]</scope>
    <source>
        <strain evidence="2 3">CCM 8852</strain>
    </source>
</reference>
<proteinExistence type="predicted"/>
<evidence type="ECO:0000313" key="2">
    <source>
        <dbReference type="EMBL" id="RIY06250.1"/>
    </source>
</evidence>
<feature type="chain" id="PRO_5019583936" evidence="1">
    <location>
        <begin position="26"/>
        <end position="431"/>
    </location>
</feature>
<dbReference type="EMBL" id="QYCN01000042">
    <property type="protein sequence ID" value="RIY06250.1"/>
    <property type="molecule type" value="Genomic_DNA"/>
</dbReference>
<organism evidence="2 3">
    <name type="scientific">Hymenobacter rubripertinctus</name>
    <dbReference type="NCBI Taxonomy" id="2029981"/>
    <lineage>
        <taxon>Bacteria</taxon>
        <taxon>Pseudomonadati</taxon>
        <taxon>Bacteroidota</taxon>
        <taxon>Cytophagia</taxon>
        <taxon>Cytophagales</taxon>
        <taxon>Hymenobacteraceae</taxon>
        <taxon>Hymenobacter</taxon>
    </lineage>
</organism>
<keyword evidence="3" id="KW-1185">Reference proteome</keyword>
<dbReference type="InterPro" id="IPR021953">
    <property type="entry name" value="DUF3570"/>
</dbReference>